<name>A0ACC2NQY7_9HYME</name>
<comment type="caution">
    <text evidence="1">The sequence shown here is derived from an EMBL/GenBank/DDBJ whole genome shotgun (WGS) entry which is preliminary data.</text>
</comment>
<accession>A0ACC2NQY7</accession>
<evidence type="ECO:0000313" key="2">
    <source>
        <dbReference type="Proteomes" id="UP001239111"/>
    </source>
</evidence>
<sequence length="254" mass="29361">MKFHKFLSDKEKAPQYPYQKTIRDKNLRTKRVMNTDSGDENYQDRIRTLKSERMQFKITLGFTAIVGFLCVAVAFADQANFNQETDWKKATSIYDFHARDIDGNDVSLDKYKGHVAIIINVASQCGLTETNYKQLQGLYNKYGESKGLRILAFPCNQFNHQEPGTPAEIKEFVKKYDVTFDMFDKIDVNGDNAHPLYKWLKDQKEGSGFITDGIKWNFTKFLINKKGQVVDRFAPSTEPNSMEKALNKEFEKSE</sequence>
<dbReference type="EMBL" id="CM056743">
    <property type="protein sequence ID" value="KAJ8673536.1"/>
    <property type="molecule type" value="Genomic_DNA"/>
</dbReference>
<protein>
    <submittedName>
        <fullName evidence="1">Uncharacterized protein</fullName>
    </submittedName>
</protein>
<evidence type="ECO:0000313" key="1">
    <source>
        <dbReference type="EMBL" id="KAJ8673536.1"/>
    </source>
</evidence>
<dbReference type="Proteomes" id="UP001239111">
    <property type="component" value="Chromosome 3"/>
</dbReference>
<organism evidence="1 2">
    <name type="scientific">Eretmocerus hayati</name>
    <dbReference type="NCBI Taxonomy" id="131215"/>
    <lineage>
        <taxon>Eukaryota</taxon>
        <taxon>Metazoa</taxon>
        <taxon>Ecdysozoa</taxon>
        <taxon>Arthropoda</taxon>
        <taxon>Hexapoda</taxon>
        <taxon>Insecta</taxon>
        <taxon>Pterygota</taxon>
        <taxon>Neoptera</taxon>
        <taxon>Endopterygota</taxon>
        <taxon>Hymenoptera</taxon>
        <taxon>Apocrita</taxon>
        <taxon>Proctotrupomorpha</taxon>
        <taxon>Chalcidoidea</taxon>
        <taxon>Aphelinidae</taxon>
        <taxon>Aphelininae</taxon>
        <taxon>Eretmocerus</taxon>
    </lineage>
</organism>
<reference evidence="1" key="1">
    <citation type="submission" date="2023-04" db="EMBL/GenBank/DDBJ databases">
        <title>A chromosome-level genome assembly of the parasitoid wasp Eretmocerus hayati.</title>
        <authorList>
            <person name="Zhong Y."/>
            <person name="Liu S."/>
            <person name="Liu Y."/>
        </authorList>
    </citation>
    <scope>NUCLEOTIDE SEQUENCE</scope>
    <source>
        <strain evidence="1">ZJU_SS_LIU_2023</strain>
    </source>
</reference>
<keyword evidence="2" id="KW-1185">Reference proteome</keyword>
<gene>
    <name evidence="1" type="ORF">QAD02_004798</name>
</gene>
<proteinExistence type="predicted"/>